<evidence type="ECO:0000313" key="1">
    <source>
        <dbReference type="EMBL" id="KEH37145.1"/>
    </source>
</evidence>
<organism evidence="1 4">
    <name type="scientific">Medicago truncatula</name>
    <name type="common">Barrel medic</name>
    <name type="synonym">Medicago tribuloides</name>
    <dbReference type="NCBI Taxonomy" id="3880"/>
    <lineage>
        <taxon>Eukaryota</taxon>
        <taxon>Viridiplantae</taxon>
        <taxon>Streptophyta</taxon>
        <taxon>Embryophyta</taxon>
        <taxon>Tracheophyta</taxon>
        <taxon>Spermatophyta</taxon>
        <taxon>Magnoliopsida</taxon>
        <taxon>eudicotyledons</taxon>
        <taxon>Gunneridae</taxon>
        <taxon>Pentapetalae</taxon>
        <taxon>rosids</taxon>
        <taxon>fabids</taxon>
        <taxon>Fabales</taxon>
        <taxon>Fabaceae</taxon>
        <taxon>Papilionoideae</taxon>
        <taxon>50 kb inversion clade</taxon>
        <taxon>NPAAA clade</taxon>
        <taxon>Hologalegina</taxon>
        <taxon>IRL clade</taxon>
        <taxon>Trifolieae</taxon>
        <taxon>Medicago</taxon>
    </lineage>
</organism>
<dbReference type="HOGENOM" id="CLU_2691448_0_0_1"/>
<evidence type="ECO:0008006" key="5">
    <source>
        <dbReference type="Google" id="ProtNLM"/>
    </source>
</evidence>
<dbReference type="EnsemblPlants" id="KEH37145">
    <property type="protein sequence ID" value="KEH37145"/>
    <property type="gene ID" value="MTR_2g033485"/>
</dbReference>
<protein>
    <recommendedName>
        <fullName evidence="5">RNase H type-1 domain-containing protein</fullName>
    </recommendedName>
</protein>
<evidence type="ECO:0000313" key="4">
    <source>
        <dbReference type="Proteomes" id="UP000002051"/>
    </source>
</evidence>
<dbReference type="PaxDb" id="3880-AES64939"/>
<gene>
    <name evidence="1" type="ordered locus">MTR_2g033485</name>
    <name evidence="2" type="ORF">MtrunA17_Chr2g0294011</name>
</gene>
<sequence>MEHLWETLAKPVLEFSETLKTELCGAMRAIGVASQKQWNFLWLETDSMLVVQAFKSSILVPWQVRNRWNNVQRY</sequence>
<reference evidence="2" key="4">
    <citation type="journal article" date="2018" name="Nat. Plants">
        <title>Whole-genome landscape of Medicago truncatula symbiotic genes.</title>
        <authorList>
            <person name="Pecrix Y."/>
            <person name="Gamas P."/>
            <person name="Carrere S."/>
        </authorList>
    </citation>
    <scope>NUCLEOTIDE SEQUENCE</scope>
    <source>
        <tissue evidence="2">Leaves</tissue>
    </source>
</reference>
<dbReference type="AlphaFoldDB" id="A0A072VG38"/>
<reference evidence="3" key="3">
    <citation type="submission" date="2015-04" db="UniProtKB">
        <authorList>
            <consortium name="EnsemblPlants"/>
        </authorList>
    </citation>
    <scope>IDENTIFICATION</scope>
    <source>
        <strain evidence="3">cv. Jemalong A17</strain>
    </source>
</reference>
<dbReference type="Gramene" id="rna8795">
    <property type="protein sequence ID" value="RHN73022.1"/>
    <property type="gene ID" value="gene8795"/>
</dbReference>
<dbReference type="Proteomes" id="UP000265566">
    <property type="component" value="Chromosome 2"/>
</dbReference>
<proteinExistence type="predicted"/>
<accession>A0A072VG38</accession>
<dbReference type="Proteomes" id="UP000002051">
    <property type="component" value="Chromosome 2"/>
</dbReference>
<name>A0A072VG38_MEDTR</name>
<reference evidence="1 4" key="2">
    <citation type="journal article" date="2014" name="BMC Genomics">
        <title>An improved genome release (version Mt4.0) for the model legume Medicago truncatula.</title>
        <authorList>
            <person name="Tang H."/>
            <person name="Krishnakumar V."/>
            <person name="Bidwell S."/>
            <person name="Rosen B."/>
            <person name="Chan A."/>
            <person name="Zhou S."/>
            <person name="Gentzbittel L."/>
            <person name="Childs K.L."/>
            <person name="Yandell M."/>
            <person name="Gundlach H."/>
            <person name="Mayer K.F."/>
            <person name="Schwartz D.C."/>
            <person name="Town C.D."/>
        </authorList>
    </citation>
    <scope>GENOME REANNOTATION</scope>
    <source>
        <strain evidence="1">A17</strain>
        <strain evidence="3 4">cv. Jemalong A17</strain>
    </source>
</reference>
<evidence type="ECO:0000313" key="3">
    <source>
        <dbReference type="EnsemblPlants" id="KEH37145"/>
    </source>
</evidence>
<keyword evidence="4" id="KW-1185">Reference proteome</keyword>
<dbReference type="EMBL" id="CM001218">
    <property type="protein sequence ID" value="KEH37145.1"/>
    <property type="molecule type" value="Genomic_DNA"/>
</dbReference>
<evidence type="ECO:0000313" key="2">
    <source>
        <dbReference type="EMBL" id="RHN73022.1"/>
    </source>
</evidence>
<dbReference type="EMBL" id="PSQE01000002">
    <property type="protein sequence ID" value="RHN73022.1"/>
    <property type="molecule type" value="Genomic_DNA"/>
</dbReference>
<reference evidence="1 4" key="1">
    <citation type="journal article" date="2011" name="Nature">
        <title>The Medicago genome provides insight into the evolution of rhizobial symbioses.</title>
        <authorList>
            <person name="Young N.D."/>
            <person name="Debelle F."/>
            <person name="Oldroyd G.E."/>
            <person name="Geurts R."/>
            <person name="Cannon S.B."/>
            <person name="Udvardi M.K."/>
            <person name="Benedito V.A."/>
            <person name="Mayer K.F."/>
            <person name="Gouzy J."/>
            <person name="Schoof H."/>
            <person name="Van de Peer Y."/>
            <person name="Proost S."/>
            <person name="Cook D.R."/>
            <person name="Meyers B.C."/>
            <person name="Spannagl M."/>
            <person name="Cheung F."/>
            <person name="De Mita S."/>
            <person name="Krishnakumar V."/>
            <person name="Gundlach H."/>
            <person name="Zhou S."/>
            <person name="Mudge J."/>
            <person name="Bharti A.K."/>
            <person name="Murray J.D."/>
            <person name="Naoumkina M.A."/>
            <person name="Rosen B."/>
            <person name="Silverstein K.A."/>
            <person name="Tang H."/>
            <person name="Rombauts S."/>
            <person name="Zhao P.X."/>
            <person name="Zhou P."/>
            <person name="Barbe V."/>
            <person name="Bardou P."/>
            <person name="Bechner M."/>
            <person name="Bellec A."/>
            <person name="Berger A."/>
            <person name="Berges H."/>
            <person name="Bidwell S."/>
            <person name="Bisseling T."/>
            <person name="Choisne N."/>
            <person name="Couloux A."/>
            <person name="Denny R."/>
            <person name="Deshpande S."/>
            <person name="Dai X."/>
            <person name="Doyle J.J."/>
            <person name="Dudez A.M."/>
            <person name="Farmer A.D."/>
            <person name="Fouteau S."/>
            <person name="Franken C."/>
            <person name="Gibelin C."/>
            <person name="Gish J."/>
            <person name="Goldstein S."/>
            <person name="Gonzalez A.J."/>
            <person name="Green P.J."/>
            <person name="Hallab A."/>
            <person name="Hartog M."/>
            <person name="Hua A."/>
            <person name="Humphray S.J."/>
            <person name="Jeong D.H."/>
            <person name="Jing Y."/>
            <person name="Jocker A."/>
            <person name="Kenton S.M."/>
            <person name="Kim D.J."/>
            <person name="Klee K."/>
            <person name="Lai H."/>
            <person name="Lang C."/>
            <person name="Lin S."/>
            <person name="Macmil S.L."/>
            <person name="Magdelenat G."/>
            <person name="Matthews L."/>
            <person name="McCorrison J."/>
            <person name="Monaghan E.L."/>
            <person name="Mun J.H."/>
            <person name="Najar F.Z."/>
            <person name="Nicholson C."/>
            <person name="Noirot C."/>
            <person name="O'Bleness M."/>
            <person name="Paule C.R."/>
            <person name="Poulain J."/>
            <person name="Prion F."/>
            <person name="Qin B."/>
            <person name="Qu C."/>
            <person name="Retzel E.F."/>
            <person name="Riddle C."/>
            <person name="Sallet E."/>
            <person name="Samain S."/>
            <person name="Samson N."/>
            <person name="Sanders I."/>
            <person name="Saurat O."/>
            <person name="Scarpelli C."/>
            <person name="Schiex T."/>
            <person name="Segurens B."/>
            <person name="Severin A.J."/>
            <person name="Sherrier D.J."/>
            <person name="Shi R."/>
            <person name="Sims S."/>
            <person name="Singer S.R."/>
            <person name="Sinharoy S."/>
            <person name="Sterck L."/>
            <person name="Viollet A."/>
            <person name="Wang B.B."/>
            <person name="Wang K."/>
            <person name="Wang M."/>
            <person name="Wang X."/>
            <person name="Warfsmann J."/>
            <person name="Weissenbach J."/>
            <person name="White D.D."/>
            <person name="White J.D."/>
            <person name="Wiley G.B."/>
            <person name="Wincker P."/>
            <person name="Xing Y."/>
            <person name="Yang L."/>
            <person name="Yao Z."/>
            <person name="Ying F."/>
            <person name="Zhai J."/>
            <person name="Zhou L."/>
            <person name="Zuber A."/>
            <person name="Denarie J."/>
            <person name="Dixon R.A."/>
            <person name="May G.D."/>
            <person name="Schwartz D.C."/>
            <person name="Rogers J."/>
            <person name="Quetier F."/>
            <person name="Town C.D."/>
            <person name="Roe B.A."/>
        </authorList>
    </citation>
    <scope>NUCLEOTIDE SEQUENCE [LARGE SCALE GENOMIC DNA]</scope>
    <source>
        <strain evidence="1">A17</strain>
        <strain evidence="3 4">cv. Jemalong A17</strain>
    </source>
</reference>